<dbReference type="EMBL" id="JAWDJW010000141">
    <property type="protein sequence ID" value="KAK3081519.1"/>
    <property type="molecule type" value="Genomic_DNA"/>
</dbReference>
<gene>
    <name evidence="1" type="ORF">LTS18_005863</name>
</gene>
<name>A0ACC3DXT3_9PEZI</name>
<evidence type="ECO:0000313" key="2">
    <source>
        <dbReference type="Proteomes" id="UP001186974"/>
    </source>
</evidence>
<protein>
    <submittedName>
        <fullName evidence="1">Uncharacterized protein</fullName>
    </submittedName>
</protein>
<dbReference type="Proteomes" id="UP001186974">
    <property type="component" value="Unassembled WGS sequence"/>
</dbReference>
<organism evidence="1 2">
    <name type="scientific">Coniosporium uncinatum</name>
    <dbReference type="NCBI Taxonomy" id="93489"/>
    <lineage>
        <taxon>Eukaryota</taxon>
        <taxon>Fungi</taxon>
        <taxon>Dikarya</taxon>
        <taxon>Ascomycota</taxon>
        <taxon>Pezizomycotina</taxon>
        <taxon>Dothideomycetes</taxon>
        <taxon>Dothideomycetes incertae sedis</taxon>
        <taxon>Coniosporium</taxon>
    </lineage>
</organism>
<accession>A0ACC3DXT3</accession>
<sequence>MPDESSFSGVALVTGAAGTGIGAAVALAFAEAGCQRIAITDVNEELLDQTKSKIKSTASNLEVLAVAGDISSSDFAETFVNKVVSSFGRIDYAVNCAGIMGNNQISTETTLDDFDKINNVNYRGCWLSSRAELNAMTKQDPLPNHDSRRPPQRGSIVNIASQLGIVGRPACSAYSASKAAVMAMTRGDAIDYSEHHIRVNCICPGIIDTPMTTSTEERKQLLKPAIDIAPMRRMGLPQEVADCALFLCSSKASFVQGAALVVDGGYVIN</sequence>
<evidence type="ECO:0000313" key="1">
    <source>
        <dbReference type="EMBL" id="KAK3081519.1"/>
    </source>
</evidence>
<proteinExistence type="predicted"/>
<reference evidence="1" key="1">
    <citation type="submission" date="2024-09" db="EMBL/GenBank/DDBJ databases">
        <title>Black Yeasts Isolated from many extreme environments.</title>
        <authorList>
            <person name="Coleine C."/>
            <person name="Stajich J.E."/>
            <person name="Selbmann L."/>
        </authorList>
    </citation>
    <scope>NUCLEOTIDE SEQUENCE</scope>
    <source>
        <strain evidence="1">CCFEE 5737</strain>
    </source>
</reference>
<keyword evidence="2" id="KW-1185">Reference proteome</keyword>
<comment type="caution">
    <text evidence="1">The sequence shown here is derived from an EMBL/GenBank/DDBJ whole genome shotgun (WGS) entry which is preliminary data.</text>
</comment>